<dbReference type="GO" id="GO:0035361">
    <property type="term" value="C:Cul8-RING ubiquitin ligase complex"/>
    <property type="evidence" value="ECO:0007669"/>
    <property type="project" value="TreeGrafter"/>
</dbReference>
<evidence type="ECO:0000256" key="1">
    <source>
        <dbReference type="SAM" id="MobiDB-lite"/>
    </source>
</evidence>
<dbReference type="Proteomes" id="UP000054266">
    <property type="component" value="Unassembled WGS sequence"/>
</dbReference>
<feature type="region of interest" description="Disordered" evidence="1">
    <location>
        <begin position="1"/>
        <end position="108"/>
    </location>
</feature>
<feature type="region of interest" description="Disordered" evidence="1">
    <location>
        <begin position="460"/>
        <end position="484"/>
    </location>
</feature>
<feature type="compositionally biased region" description="Polar residues" evidence="1">
    <location>
        <begin position="274"/>
        <end position="284"/>
    </location>
</feature>
<feature type="region of interest" description="Disordered" evidence="1">
    <location>
        <begin position="532"/>
        <end position="561"/>
    </location>
</feature>
<feature type="region of interest" description="Disordered" evidence="1">
    <location>
        <begin position="124"/>
        <end position="190"/>
    </location>
</feature>
<feature type="compositionally biased region" description="Low complexity" evidence="1">
    <location>
        <begin position="156"/>
        <end position="166"/>
    </location>
</feature>
<sequence>MPSWRERGYVPDSDDEEDDRDSDVQHDHSHENIPADQPGEAHVPAPAEDVTVADFEDLRDSHVSPTNDGSEALKAHAENGYHRQDGLEKSSPDRDNVPTSTATKLQAEIQRGLKTIQDVLGFLPSALDSDDDSPLSSVPPSVQSTPRNPGRKTFQDVLGSLSSVLDSRTDGPPPSASSSTGNTARQCASVGTRPAVAIEVTVPQPQVSNNIPFNAEDEAPRRRSFRPRAPIQLHPYALEDARYRQTWSARGLKPVRAPEITSNSEKTSNEESQDTTAYESSQMDSFDAPARHSSPTLDDPEGSRSAVNDESQSPIRGTRVRQPSPLSDSEDDLPDLSDILNSRTTISSASKLKNLKQRSWREPRTGKDGFHIYDLPDDDAIVQPPSRTHRVSSVTPLSPPYSRGGRSSQDAVLASNADGLGGNSTPALLPTPLVSSDKYASKRTFAEFLDISDPESNIINISDDAGVSSSSEESSGDESQGVQQLRRKIKGVLPASWLKLDMKQKHTPRRSSGHHVQQSPVKIAAEKGVAKHIPSSGRRAARNHGPTHVIEDDTPVLTSSSDSDAELQANEEMDDVQYDLSRIYEDDVMEDNTVDAMLAPRMRSSNLSKRQRLFSGVRSKKVSERSRKKTGGERPWSHHGDKAMVAARSKARTRPSKKIKRTHKNPHITILDAPGFKQKDIPRFLRIASRRTGDANTARHQDPSRKFFRLATMRDTQDVNESLRRWETRRDEVHPAVEVNFGHGLPSRTALCVPRPRGVNTVNDEITETLGHGRLPRHGGVDDSDLQLLSLKLGTNATLQRIRSHLNRDRSQPGEFPASSVGPSTVILDYFQPRTSYRSHLISGHLSRDEFGPLVPDDAPVSRLDSFAIQKLVPRHASARRERPNYNAVRQTHARAPAQPQPRIAGLSAHGGLTPPPREPARLRPPKKQRPIDLGTRLDDQSGIQYLQSLSLDDGKDIITNAIRYPPGRASLLNTGAPPGAQPIRFSLVRATLSSMASSAGLFESGWISNTITTPKSRRTLEAAGWTSAVEATLRDSFAEILEITCNDVAAPDLSTWERIELLNRAADSIEAIVTYVNESLTFSGEQELEAFLQLTSAYMEKIWRAMAECEAATSDSHASRVLKVLNGLLLLGYQVAERAMSVTPDTVRTRISETRKSMARLAWELAFREEHIAHLFAYVSAPAGTNPALDARRSCYAAEIETILFIHRLGPHQGWSFYMRHILFADDATSETHRLQSSAESLACTTLVLGCILSISGSEGLSSTHDMPSSMSLGSSLVGVLVSRVSDFLKSFVEYKTIHNRRLKKRSPSVKRLEQFGPIMFRWCFLLARNYLHDLADDLLKAMFKYYSENGMAGLFTPPAPVGMDRMPQFLKDQVPARELLPEDNDTDFDVFLKLTAIALTPRLPATSETVEHTKKLQLRKRSLLFLMLPNRGRDLTLEKLSLFDEDKDLALTDFAGIANRYRLFATLYHYAPTESKPVLAQISNYVDFSTAHDRVREVILESWTSLVTSVLSQPINGAKLQELGQWIRQMFFSMCGKLDNIPKYNNNIASVDESLRAEYHVHRINRETTADCLHQIAVRYGTAVDLCANEEQVSCLLPREEMSSLILRCYTDRDLGDNAVRQVFCLLTSYIKKGLKKEREALLLFRRDLRGLLVDQLTRNKEQDESDFERLLVSMAEAWYALGRIMVTEGPAHWDQFLNDWSPMSFPQITDGENGRHCQVLLMSRIATERDIVLAEPYPFIHVLLRSILRPVLAGSKIFFVHRLLNQLMESIPDAFALDGLRRRLSNGVSPFFLDKFDVINNRFAIVDHFIRYAYVVRPAADEHLLGDLKTGQWNDLMAMISTTLKRTMRQGLGEAQPEWMMFSQKVLFRLTLYGGPGNGSDSWLAELNDGVVESNAFRLERFFVCSPDRNKPTDLETGRTAKVFRSALESACLKKMEDVLVPHLVTIFAASHSDYVDSEGRFLLDISEQLNFLKAVFPAYIESALDHDHPAMLLAVPVLDIAIGILRSLEVRIDLEDQAHMESFAELIAVWMSAAIKAMQHTMPTAMKEHGWQFETVSRLVDLVAAGSGRWAHLHNLFPSSPVILGFQQLVQTYACYAYGYVCSTAGSDVDVLRLDSPFPEERNDVERWAFDFGFEIEEVSVPERVIALNNAAANDLRAVGTDWCKVGFTTYGPVWELRRSGSPAMARAKEGTVGHGTMFVSLQEAVARLQRVLVLLGLVDEVL</sequence>
<feature type="compositionally biased region" description="Basic and acidic residues" evidence="1">
    <location>
        <begin position="22"/>
        <end position="33"/>
    </location>
</feature>
<feature type="region of interest" description="Disordered" evidence="1">
    <location>
        <begin position="609"/>
        <end position="661"/>
    </location>
</feature>
<feature type="compositionally biased region" description="Basic residues" evidence="1">
    <location>
        <begin position="649"/>
        <end position="661"/>
    </location>
</feature>
<feature type="compositionally biased region" description="Polar residues" evidence="1">
    <location>
        <begin position="176"/>
        <end position="186"/>
    </location>
</feature>
<feature type="compositionally biased region" description="Polar residues" evidence="1">
    <location>
        <begin position="339"/>
        <end position="351"/>
    </location>
</feature>
<evidence type="ECO:0000313" key="3">
    <source>
        <dbReference type="Proteomes" id="UP000054266"/>
    </source>
</evidence>
<feature type="region of interest" description="Disordered" evidence="1">
    <location>
        <begin position="876"/>
        <end position="935"/>
    </location>
</feature>
<dbReference type="STRING" id="5601.A0A0D2DLJ6"/>
<reference evidence="2 3" key="1">
    <citation type="submission" date="2015-01" db="EMBL/GenBank/DDBJ databases">
        <title>The Genome Sequence of Capronia semiimmersa CBS27337.</title>
        <authorList>
            <consortium name="The Broad Institute Genomics Platform"/>
            <person name="Cuomo C."/>
            <person name="de Hoog S."/>
            <person name="Gorbushina A."/>
            <person name="Stielow B."/>
            <person name="Teixiera M."/>
            <person name="Abouelleil A."/>
            <person name="Chapman S.B."/>
            <person name="Priest M."/>
            <person name="Young S.K."/>
            <person name="Wortman J."/>
            <person name="Nusbaum C."/>
            <person name="Birren B."/>
        </authorList>
    </citation>
    <scope>NUCLEOTIDE SEQUENCE [LARGE SCALE GENOMIC DNA]</scope>
    <source>
        <strain evidence="2 3">CBS 27337</strain>
    </source>
</reference>
<dbReference type="GO" id="GO:0005634">
    <property type="term" value="C:nucleus"/>
    <property type="evidence" value="ECO:0007669"/>
    <property type="project" value="InterPro"/>
</dbReference>
<dbReference type="Pfam" id="PF09462">
    <property type="entry name" value="Mus7"/>
    <property type="match status" value="1"/>
</dbReference>
<accession>A0A0D2DLJ6</accession>
<name>A0A0D2DLJ6_9EURO</name>
<dbReference type="PANTHER" id="PTHR28122:SF1">
    <property type="entry name" value="E3 UBIQUITIN-PROTEIN LIGASE SUBSTRATE RECEPTOR MMS22"/>
    <property type="match status" value="1"/>
</dbReference>
<feature type="compositionally biased region" description="Acidic residues" evidence="1">
    <location>
        <begin position="12"/>
        <end position="21"/>
    </location>
</feature>
<organism evidence="2 3">
    <name type="scientific">Phialophora macrospora</name>
    <dbReference type="NCBI Taxonomy" id="1851006"/>
    <lineage>
        <taxon>Eukaryota</taxon>
        <taxon>Fungi</taxon>
        <taxon>Dikarya</taxon>
        <taxon>Ascomycota</taxon>
        <taxon>Pezizomycotina</taxon>
        <taxon>Eurotiomycetes</taxon>
        <taxon>Chaetothyriomycetidae</taxon>
        <taxon>Chaetothyriales</taxon>
        <taxon>Herpotrichiellaceae</taxon>
        <taxon>Phialophora</taxon>
    </lineage>
</organism>
<protein>
    <submittedName>
        <fullName evidence="2">Uncharacterized protein</fullName>
    </submittedName>
</protein>
<dbReference type="HOGENOM" id="CLU_231646_0_0_1"/>
<proteinExistence type="predicted"/>
<dbReference type="GO" id="GO:0000724">
    <property type="term" value="P:double-strand break repair via homologous recombination"/>
    <property type="evidence" value="ECO:0007669"/>
    <property type="project" value="TreeGrafter"/>
</dbReference>
<dbReference type="InterPro" id="IPR019021">
    <property type="entry name" value="Mms22"/>
</dbReference>
<gene>
    <name evidence="2" type="ORF">PV04_10138</name>
</gene>
<feature type="region of interest" description="Disordered" evidence="1">
    <location>
        <begin position="206"/>
        <end position="408"/>
    </location>
</feature>
<dbReference type="EMBL" id="KN846962">
    <property type="protein sequence ID" value="KIW63277.1"/>
    <property type="molecule type" value="Genomic_DNA"/>
</dbReference>
<feature type="compositionally biased region" description="Polar residues" evidence="1">
    <location>
        <begin position="305"/>
        <end position="315"/>
    </location>
</feature>
<feature type="compositionally biased region" description="Basic and acidic residues" evidence="1">
    <location>
        <begin position="621"/>
        <end position="642"/>
    </location>
</feature>
<feature type="compositionally biased region" description="Low complexity" evidence="1">
    <location>
        <begin position="890"/>
        <end position="903"/>
    </location>
</feature>
<evidence type="ECO:0000313" key="2">
    <source>
        <dbReference type="EMBL" id="KIW63277.1"/>
    </source>
</evidence>
<dbReference type="GO" id="GO:0031297">
    <property type="term" value="P:replication fork processing"/>
    <property type="evidence" value="ECO:0007669"/>
    <property type="project" value="InterPro"/>
</dbReference>
<dbReference type="PANTHER" id="PTHR28122">
    <property type="entry name" value="E3 UBIQUITIN-PROTEIN LIGASE SUBSTRATE RECEPTOR MMS22"/>
    <property type="match status" value="1"/>
</dbReference>
<feature type="compositionally biased region" description="Basic and acidic residues" evidence="1">
    <location>
        <begin position="71"/>
        <end position="96"/>
    </location>
</feature>
<feature type="compositionally biased region" description="Basic and acidic residues" evidence="1">
    <location>
        <begin position="359"/>
        <end position="371"/>
    </location>
</feature>
<feature type="compositionally biased region" description="Low complexity" evidence="1">
    <location>
        <begin position="462"/>
        <end position="484"/>
    </location>
</feature>
<keyword evidence="3" id="KW-1185">Reference proteome</keyword>